<name>A0AAD6R517_9ROSI</name>
<evidence type="ECO:0000313" key="2">
    <source>
        <dbReference type="EMBL" id="KAJ7002491.1"/>
    </source>
</evidence>
<dbReference type="EMBL" id="JAQIZT010000003">
    <property type="protein sequence ID" value="KAJ7002491.1"/>
    <property type="molecule type" value="Genomic_DNA"/>
</dbReference>
<keyword evidence="3" id="KW-1185">Reference proteome</keyword>
<proteinExistence type="predicted"/>
<protein>
    <submittedName>
        <fullName evidence="2">Uncharacterized protein</fullName>
    </submittedName>
</protein>
<dbReference type="InterPro" id="IPR035513">
    <property type="entry name" value="Invertase/methylesterase_inhib"/>
</dbReference>
<feature type="region of interest" description="Disordered" evidence="1">
    <location>
        <begin position="67"/>
        <end position="87"/>
    </location>
</feature>
<dbReference type="Proteomes" id="UP001164929">
    <property type="component" value="Chromosome 3"/>
</dbReference>
<dbReference type="SUPFAM" id="SSF101148">
    <property type="entry name" value="Plant invertase/pectin methylesterase inhibitor"/>
    <property type="match status" value="1"/>
</dbReference>
<dbReference type="AlphaFoldDB" id="A0AAD6R517"/>
<organism evidence="2 3">
    <name type="scientific">Populus alba x Populus x berolinensis</name>
    <dbReference type="NCBI Taxonomy" id="444605"/>
    <lineage>
        <taxon>Eukaryota</taxon>
        <taxon>Viridiplantae</taxon>
        <taxon>Streptophyta</taxon>
        <taxon>Embryophyta</taxon>
        <taxon>Tracheophyta</taxon>
        <taxon>Spermatophyta</taxon>
        <taxon>Magnoliopsida</taxon>
        <taxon>eudicotyledons</taxon>
        <taxon>Gunneridae</taxon>
        <taxon>Pentapetalae</taxon>
        <taxon>rosids</taxon>
        <taxon>fabids</taxon>
        <taxon>Malpighiales</taxon>
        <taxon>Salicaceae</taxon>
        <taxon>Saliceae</taxon>
        <taxon>Populus</taxon>
    </lineage>
</organism>
<evidence type="ECO:0000313" key="3">
    <source>
        <dbReference type="Proteomes" id="UP001164929"/>
    </source>
</evidence>
<sequence length="87" mass="9924">MMLLMPLLMASCNSTSYHSLDDVREIGSKRIRSYPPKNPTKKQKTALEDCTKNYDSSLADLDKVWGELNRNPNNKKLQQQSYADSSN</sequence>
<evidence type="ECO:0000256" key="1">
    <source>
        <dbReference type="SAM" id="MobiDB-lite"/>
    </source>
</evidence>
<accession>A0AAD6R517</accession>
<comment type="caution">
    <text evidence="2">The sequence shown here is derived from an EMBL/GenBank/DDBJ whole genome shotgun (WGS) entry which is preliminary data.</text>
</comment>
<feature type="compositionally biased region" description="Polar residues" evidence="1">
    <location>
        <begin position="70"/>
        <end position="87"/>
    </location>
</feature>
<reference evidence="2" key="1">
    <citation type="journal article" date="2023" name="Mol. Ecol. Resour.">
        <title>Chromosome-level genome assembly of a triploid poplar Populus alba 'Berolinensis'.</title>
        <authorList>
            <person name="Chen S."/>
            <person name="Yu Y."/>
            <person name="Wang X."/>
            <person name="Wang S."/>
            <person name="Zhang T."/>
            <person name="Zhou Y."/>
            <person name="He R."/>
            <person name="Meng N."/>
            <person name="Wang Y."/>
            <person name="Liu W."/>
            <person name="Liu Z."/>
            <person name="Liu J."/>
            <person name="Guo Q."/>
            <person name="Huang H."/>
            <person name="Sederoff R.R."/>
            <person name="Wang G."/>
            <person name="Qu G."/>
            <person name="Chen S."/>
        </authorList>
    </citation>
    <scope>NUCLEOTIDE SEQUENCE</scope>
    <source>
        <strain evidence="2">SC-2020</strain>
    </source>
</reference>
<gene>
    <name evidence="2" type="ORF">NC653_007849</name>
</gene>